<dbReference type="InterPro" id="IPR000891">
    <property type="entry name" value="PYR_CT"/>
</dbReference>
<evidence type="ECO:0000313" key="4">
    <source>
        <dbReference type="Proteomes" id="UP000626244"/>
    </source>
</evidence>
<dbReference type="EMBL" id="BMHB01000002">
    <property type="protein sequence ID" value="GGI16642.1"/>
    <property type="molecule type" value="Genomic_DNA"/>
</dbReference>
<name>A0A8J3F0S3_9BACI</name>
<dbReference type="SUPFAM" id="SSF51569">
    <property type="entry name" value="Aldolase"/>
    <property type="match status" value="1"/>
</dbReference>
<dbReference type="GO" id="GO:0003852">
    <property type="term" value="F:2-isopropylmalate synthase activity"/>
    <property type="evidence" value="ECO:0007669"/>
    <property type="project" value="TreeGrafter"/>
</dbReference>
<dbReference type="Pfam" id="PF00682">
    <property type="entry name" value="HMGL-like"/>
    <property type="match status" value="1"/>
</dbReference>
<dbReference type="GO" id="GO:0009098">
    <property type="term" value="P:L-leucine biosynthetic process"/>
    <property type="evidence" value="ECO:0007669"/>
    <property type="project" value="TreeGrafter"/>
</dbReference>
<feature type="domain" description="Pyruvate carboxyltransferase" evidence="2">
    <location>
        <begin position="4"/>
        <end position="245"/>
    </location>
</feature>
<dbReference type="AlphaFoldDB" id="A0A8J3F0S3"/>
<organism evidence="3 4">
    <name type="scientific">Gottfriedia solisilvae</name>
    <dbReference type="NCBI Taxonomy" id="1516104"/>
    <lineage>
        <taxon>Bacteria</taxon>
        <taxon>Bacillati</taxon>
        <taxon>Bacillota</taxon>
        <taxon>Bacilli</taxon>
        <taxon>Bacillales</taxon>
        <taxon>Bacillaceae</taxon>
        <taxon>Gottfriedia</taxon>
    </lineage>
</organism>
<keyword evidence="1" id="KW-0464">Manganese</keyword>
<gene>
    <name evidence="3" type="ORF">GCM10007380_33980</name>
</gene>
<dbReference type="Proteomes" id="UP000626244">
    <property type="component" value="Unassembled WGS sequence"/>
</dbReference>
<evidence type="ECO:0000256" key="1">
    <source>
        <dbReference type="ARBA" id="ARBA00023211"/>
    </source>
</evidence>
<dbReference type="PANTHER" id="PTHR10277:SF9">
    <property type="entry name" value="2-ISOPROPYLMALATE SYNTHASE 1, CHLOROPLASTIC-RELATED"/>
    <property type="match status" value="1"/>
</dbReference>
<dbReference type="InterPro" id="IPR050073">
    <property type="entry name" value="2-IPM_HCS-like"/>
</dbReference>
<sequence length="548" mass="63025">MNNIRLLDCTLRDGGYINNWNFGQKSIKKIIEKLAISNIDIIECGFVRDIEFTNNKSIFNDVETIKEFISPKNRNITYVGMIDQPYIPIDRIKEYDGTSIDGFRLTFHENEKEIEEALTYGKILMEKGYKVFIQPVGTTSYSDESLLELIKKVNKLKPYAFYLVDTLGLMYKNDLLRMYHLIDHNLDESISIGFHSHNNLQLSFSNAQELLMLHTKRNIIIDSSVFGMGRGAGNLCTELVTQYINENIEEKYNVVPILEIIDEHLSKFSSESQWGYSVPYFIAAINNCHPNYASFLMNKQTISVKSINTILKQLPLKKRDIYDELYIEDLYINHQIYLIDDSENLDALNRLIANQKVLIIAPGKSVETQVEKIRAFIKEYNPFIVSVNFNPDSYKSDAIFISNLKRFDGIADTIKEITNNTLLITTSNITKSKVNNSLVVNYSDLLLDNPTISDNAGLMLLNLLNRLSVNKVYLAGFDGFSLDKSTNYYSTELIYNIEMEELVKKNEVIRKQLAFLEKNMEINFVTTTIYHDLDPNDKTSSLIELEAK</sequence>
<evidence type="ECO:0000259" key="2">
    <source>
        <dbReference type="Pfam" id="PF00682"/>
    </source>
</evidence>
<dbReference type="RefSeq" id="WP_158093290.1">
    <property type="nucleotide sequence ID" value="NZ_BMHB01000002.1"/>
</dbReference>
<reference evidence="4" key="1">
    <citation type="journal article" date="2019" name="Int. J. Syst. Evol. Microbiol.">
        <title>The Global Catalogue of Microorganisms (GCM) 10K type strain sequencing project: providing services to taxonomists for standard genome sequencing and annotation.</title>
        <authorList>
            <consortium name="The Broad Institute Genomics Platform"/>
            <consortium name="The Broad Institute Genome Sequencing Center for Infectious Disease"/>
            <person name="Wu L."/>
            <person name="Ma J."/>
        </authorList>
    </citation>
    <scope>NUCLEOTIDE SEQUENCE [LARGE SCALE GENOMIC DNA]</scope>
    <source>
        <strain evidence="4">CGMCC 1.14993</strain>
    </source>
</reference>
<dbReference type="CDD" id="cd07944">
    <property type="entry name" value="DRE_TIM_HOA_like"/>
    <property type="match status" value="1"/>
</dbReference>
<dbReference type="Gene3D" id="3.20.20.70">
    <property type="entry name" value="Aldolase class I"/>
    <property type="match status" value="1"/>
</dbReference>
<dbReference type="OrthoDB" id="9804858at2"/>
<evidence type="ECO:0000313" key="3">
    <source>
        <dbReference type="EMBL" id="GGI16642.1"/>
    </source>
</evidence>
<proteinExistence type="predicted"/>
<protein>
    <recommendedName>
        <fullName evidence="2">Pyruvate carboxyltransferase domain-containing protein</fullName>
    </recommendedName>
</protein>
<comment type="caution">
    <text evidence="3">The sequence shown here is derived from an EMBL/GenBank/DDBJ whole genome shotgun (WGS) entry which is preliminary data.</text>
</comment>
<keyword evidence="4" id="KW-1185">Reference proteome</keyword>
<dbReference type="InterPro" id="IPR013785">
    <property type="entry name" value="Aldolase_TIM"/>
</dbReference>
<dbReference type="PANTHER" id="PTHR10277">
    <property type="entry name" value="HOMOCITRATE SYNTHASE-RELATED"/>
    <property type="match status" value="1"/>
</dbReference>
<accession>A0A8J3F0S3</accession>